<evidence type="ECO:0000256" key="3">
    <source>
        <dbReference type="ARBA" id="ARBA00022443"/>
    </source>
</evidence>
<dbReference type="InterPro" id="IPR000270">
    <property type="entry name" value="PB1_dom"/>
</dbReference>
<dbReference type="CDD" id="cd06408">
    <property type="entry name" value="PB1_NoxR"/>
    <property type="match status" value="1"/>
</dbReference>
<evidence type="ECO:0000256" key="8">
    <source>
        <dbReference type="SAM" id="MobiDB-lite"/>
    </source>
</evidence>
<feature type="region of interest" description="Disordered" evidence="8">
    <location>
        <begin position="1"/>
        <end position="25"/>
    </location>
</feature>
<feature type="domain" description="PB1" evidence="9">
    <location>
        <begin position="498"/>
        <end position="584"/>
    </location>
</feature>
<keyword evidence="4" id="KW-0963">Cytoplasm</keyword>
<feature type="repeat" description="TPR" evidence="7">
    <location>
        <begin position="63"/>
        <end position="96"/>
    </location>
</feature>
<dbReference type="FunFam" id="1.25.40.10:FF:000017">
    <property type="entry name" value="NADPH oxidase regulator NoxR"/>
    <property type="match status" value="1"/>
</dbReference>
<dbReference type="AlphaFoldDB" id="A0A1V6RX20"/>
<evidence type="ECO:0000256" key="6">
    <source>
        <dbReference type="ARBA" id="ARBA00022803"/>
    </source>
</evidence>
<evidence type="ECO:0000256" key="5">
    <source>
        <dbReference type="ARBA" id="ARBA00022737"/>
    </source>
</evidence>
<proteinExistence type="inferred from homology"/>
<name>A0A1V6RX20_9EURO</name>
<comment type="caution">
    <text evidence="10">The sequence shown here is derived from an EMBL/GenBank/DDBJ whole genome shotgun (WGS) entry which is preliminary data.</text>
</comment>
<dbReference type="Proteomes" id="UP000191518">
    <property type="component" value="Unassembled WGS sequence"/>
</dbReference>
<dbReference type="InterPro" id="IPR019734">
    <property type="entry name" value="TPR_rpt"/>
</dbReference>
<organism evidence="10 11">
    <name type="scientific">Penicillium vulpinum</name>
    <dbReference type="NCBI Taxonomy" id="29845"/>
    <lineage>
        <taxon>Eukaryota</taxon>
        <taxon>Fungi</taxon>
        <taxon>Dikarya</taxon>
        <taxon>Ascomycota</taxon>
        <taxon>Pezizomycotina</taxon>
        <taxon>Eurotiomycetes</taxon>
        <taxon>Eurotiomycetidae</taxon>
        <taxon>Eurotiales</taxon>
        <taxon>Aspergillaceae</taxon>
        <taxon>Penicillium</taxon>
    </lineage>
</organism>
<feature type="compositionally biased region" description="Basic residues" evidence="8">
    <location>
        <begin position="475"/>
        <end position="491"/>
    </location>
</feature>
<feature type="compositionally biased region" description="Polar residues" evidence="8">
    <location>
        <begin position="1"/>
        <end position="13"/>
    </location>
</feature>
<dbReference type="Gene3D" id="1.25.40.10">
    <property type="entry name" value="Tetratricopeptide repeat domain"/>
    <property type="match status" value="1"/>
</dbReference>
<dbReference type="SMART" id="SM00028">
    <property type="entry name" value="TPR"/>
    <property type="match status" value="3"/>
</dbReference>
<dbReference type="InterPro" id="IPR051864">
    <property type="entry name" value="NCF2_NOXA1"/>
</dbReference>
<feature type="region of interest" description="Disordered" evidence="8">
    <location>
        <begin position="269"/>
        <end position="435"/>
    </location>
</feature>
<feature type="compositionally biased region" description="Polar residues" evidence="8">
    <location>
        <begin position="415"/>
        <end position="424"/>
    </location>
</feature>
<dbReference type="InterPro" id="IPR034892">
    <property type="entry name" value="PB1_NoxR"/>
</dbReference>
<evidence type="ECO:0000256" key="4">
    <source>
        <dbReference type="ARBA" id="ARBA00022490"/>
    </source>
</evidence>
<dbReference type="PROSITE" id="PS50005">
    <property type="entry name" value="TPR"/>
    <property type="match status" value="1"/>
</dbReference>
<keyword evidence="6 7" id="KW-0802">TPR repeat</keyword>
<dbReference type="SUPFAM" id="SSF48452">
    <property type="entry name" value="TPR-like"/>
    <property type="match status" value="1"/>
</dbReference>
<feature type="compositionally biased region" description="Polar residues" evidence="8">
    <location>
        <begin position="396"/>
        <end position="406"/>
    </location>
</feature>
<comment type="similarity">
    <text evidence="2">Belongs to the NCF2/NOXA1 family.</text>
</comment>
<dbReference type="Gene3D" id="3.10.20.90">
    <property type="entry name" value="Phosphatidylinositol 3-kinase Catalytic Subunit, Chain A, domain 1"/>
    <property type="match status" value="1"/>
</dbReference>
<dbReference type="SMART" id="SM00666">
    <property type="entry name" value="PB1"/>
    <property type="match status" value="1"/>
</dbReference>
<reference evidence="11" key="1">
    <citation type="journal article" date="2017" name="Nat. Microbiol.">
        <title>Global analysis of biosynthetic gene clusters reveals vast potential of secondary metabolite production in Penicillium species.</title>
        <authorList>
            <person name="Nielsen J.C."/>
            <person name="Grijseels S."/>
            <person name="Prigent S."/>
            <person name="Ji B."/>
            <person name="Dainat J."/>
            <person name="Nielsen K.F."/>
            <person name="Frisvad J.C."/>
            <person name="Workman M."/>
            <person name="Nielsen J."/>
        </authorList>
    </citation>
    <scope>NUCLEOTIDE SEQUENCE [LARGE SCALE GENOMIC DNA]</scope>
    <source>
        <strain evidence="11">IBT 29486</strain>
    </source>
</reference>
<accession>A0A1V6RX20</accession>
<keyword evidence="5" id="KW-0677">Repeat</keyword>
<feature type="compositionally biased region" description="Low complexity" evidence="8">
    <location>
        <begin position="298"/>
        <end position="309"/>
    </location>
</feature>
<sequence>MESTSKVFPQSISSRHKKPNSGLNSETMSLKQEIETWVQALDAYDNQEFEESLRCFDQIADTSKILFNCGVIYATLGEHQKAVECYQRAVGLDRYLAIAYFQQGVSNFLLGDFEEALANFNDTLLYLRGNTSIDYEQLGLLFRLFSCEVLFNRGLCYIYLRQMNPGIQDLEYAAKEKVTSDHDVIDDAIRENADGYTVFSIPVGVLYRPNAAKVKNLKTKDYLGKARLVAASDRNQSSDHQWNPIAIDKEALQNREGVSFAASHLVRQNLSSRTRQQSEPPLNRNVFPPTPPPDDRSVSTASASGSQSAPGHHRSSSLRGARPPRLDLDRAGASLERRPSQHELSSTEKPRIGTTRTASEPRGPSSRQNNMRGYSQESSSRSSLPREQTGHRRNLSDTNPNQNFSPDQDYGHTDPYSSQRNLANTGWGRGSRHQPPQYIDEEEEYASDICNSTNPNDGAFELVAAPQAGPSQSTKQRRTRSPARYSRHTNPRRPDIQKFRTKVHAPDDTRYIMIGPKIDFGEFENRIREKFGFKHALKMKVQDDGDMITMVDQEDLDLLVSSAKEVARREGSEMGKIEIWVEERTMI</sequence>
<evidence type="ECO:0000259" key="9">
    <source>
        <dbReference type="SMART" id="SM00666"/>
    </source>
</evidence>
<evidence type="ECO:0000256" key="7">
    <source>
        <dbReference type="PROSITE-ProRule" id="PRU00339"/>
    </source>
</evidence>
<dbReference type="SUPFAM" id="SSF54277">
    <property type="entry name" value="CAD &amp; PB1 domains"/>
    <property type="match status" value="1"/>
</dbReference>
<comment type="subcellular location">
    <subcellularLocation>
        <location evidence="1">Cytoplasm</location>
    </subcellularLocation>
</comment>
<evidence type="ECO:0000313" key="10">
    <source>
        <dbReference type="EMBL" id="OQE06070.1"/>
    </source>
</evidence>
<keyword evidence="3" id="KW-0728">SH3 domain</keyword>
<feature type="compositionally biased region" description="Polar residues" evidence="8">
    <location>
        <begin position="269"/>
        <end position="280"/>
    </location>
</feature>
<protein>
    <recommendedName>
        <fullName evidence="9">PB1 domain-containing protein</fullName>
    </recommendedName>
</protein>
<dbReference type="PANTHER" id="PTHR15175:SF0">
    <property type="entry name" value="SH3 DOMAIN-CONTAINING PROTEIN C23A1.17"/>
    <property type="match status" value="1"/>
</dbReference>
<dbReference type="GO" id="GO:0005737">
    <property type="term" value="C:cytoplasm"/>
    <property type="evidence" value="ECO:0007669"/>
    <property type="project" value="UniProtKB-SubCell"/>
</dbReference>
<evidence type="ECO:0000256" key="1">
    <source>
        <dbReference type="ARBA" id="ARBA00004496"/>
    </source>
</evidence>
<feature type="compositionally biased region" description="Basic and acidic residues" evidence="8">
    <location>
        <begin position="324"/>
        <end position="351"/>
    </location>
</feature>
<feature type="region of interest" description="Disordered" evidence="8">
    <location>
        <begin position="465"/>
        <end position="496"/>
    </location>
</feature>
<evidence type="ECO:0000313" key="11">
    <source>
        <dbReference type="Proteomes" id="UP000191518"/>
    </source>
</evidence>
<dbReference type="STRING" id="29845.A0A1V6RX20"/>
<evidence type="ECO:0000256" key="2">
    <source>
        <dbReference type="ARBA" id="ARBA00008051"/>
    </source>
</evidence>
<gene>
    <name evidence="10" type="ORF">PENVUL_c020G09959</name>
</gene>
<keyword evidence="11" id="KW-1185">Reference proteome</keyword>
<dbReference type="PANTHER" id="PTHR15175">
    <property type="entry name" value="NEUTROPHIL CYTOSOLIC FACTOR 2, NEUTROPHIL NADPH OXIDASE FACTOR 2"/>
    <property type="match status" value="1"/>
</dbReference>
<dbReference type="Pfam" id="PF00515">
    <property type="entry name" value="TPR_1"/>
    <property type="match status" value="1"/>
</dbReference>
<dbReference type="InterPro" id="IPR011990">
    <property type="entry name" value="TPR-like_helical_dom_sf"/>
</dbReference>
<dbReference type="EMBL" id="MDYP01000020">
    <property type="protein sequence ID" value="OQE06070.1"/>
    <property type="molecule type" value="Genomic_DNA"/>
</dbReference>